<dbReference type="PANTHER" id="PTHR13621:SF2">
    <property type="entry name" value="PROLINE-RICH PROTEIN PRCC"/>
    <property type="match status" value="1"/>
</dbReference>
<feature type="compositionally biased region" description="Basic and acidic residues" evidence="2">
    <location>
        <begin position="89"/>
        <end position="100"/>
    </location>
</feature>
<organism evidence="3 4">
    <name type="scientific">Cerrena zonata</name>
    <dbReference type="NCBI Taxonomy" id="2478898"/>
    <lineage>
        <taxon>Eukaryota</taxon>
        <taxon>Fungi</taxon>
        <taxon>Dikarya</taxon>
        <taxon>Basidiomycota</taxon>
        <taxon>Agaricomycotina</taxon>
        <taxon>Agaricomycetes</taxon>
        <taxon>Polyporales</taxon>
        <taxon>Cerrenaceae</taxon>
        <taxon>Cerrena</taxon>
    </lineage>
</organism>
<dbReference type="GO" id="GO:0005634">
    <property type="term" value="C:nucleus"/>
    <property type="evidence" value="ECO:0007669"/>
    <property type="project" value="TreeGrafter"/>
</dbReference>
<feature type="coiled-coil region" evidence="1">
    <location>
        <begin position="381"/>
        <end position="415"/>
    </location>
</feature>
<evidence type="ECO:0000256" key="1">
    <source>
        <dbReference type="SAM" id="Coils"/>
    </source>
</evidence>
<dbReference type="AlphaFoldDB" id="A0AAW0GU00"/>
<proteinExistence type="predicted"/>
<dbReference type="Proteomes" id="UP001385951">
    <property type="component" value="Unassembled WGS sequence"/>
</dbReference>
<evidence type="ECO:0000313" key="4">
    <source>
        <dbReference type="Proteomes" id="UP001385951"/>
    </source>
</evidence>
<feature type="compositionally biased region" description="Low complexity" evidence="2">
    <location>
        <begin position="356"/>
        <end position="365"/>
    </location>
</feature>
<gene>
    <name evidence="3" type="ORF">QCA50_003015</name>
</gene>
<dbReference type="InterPro" id="IPR018800">
    <property type="entry name" value="PRCC"/>
</dbReference>
<dbReference type="Pfam" id="PF10253">
    <property type="entry name" value="PRCC"/>
    <property type="match status" value="1"/>
</dbReference>
<feature type="compositionally biased region" description="Low complexity" evidence="2">
    <location>
        <begin position="101"/>
        <end position="113"/>
    </location>
</feature>
<evidence type="ECO:0000313" key="3">
    <source>
        <dbReference type="EMBL" id="KAK7693447.1"/>
    </source>
</evidence>
<protein>
    <recommendedName>
        <fullName evidence="5">Mitotic checkpoint regulator, MAD2B-interacting-domain-containing protein</fullName>
    </recommendedName>
</protein>
<accession>A0AAW0GU00</accession>
<name>A0AAW0GU00_9APHY</name>
<sequence length="418" mass="44639">MLGVEDYGSDIESGDESTPQSPPPKPTPSLAAKLPPPKKSTFSLPPPSSSGSKPSSSGLSLPPPKKKAPKKITIGLPSLSTNDTDNTELDDRPPAKKPRLDSGAGSSGLLSMLPAPKNKAPVLPAPERVLGGGKGPGLVFKTAPNSSRPTQQASVEDEEDEDSGPANEPPSGTSILEEVTETNPPPIAFMPTSVKRGRTNISTEERHTAPKIALPKVSAAPAVDFFGLGEATSSSSRLSTPPVPTPSASKPNLPGLSSAPKVEEFVAPEPTPEDPYPGYYMLPSGSWAAYEPNYYKKFYDRWKREYDSHVRALEKGIEKGFEAVEREGAQEVNAAEEMERAKVEIQEREERKALTAGGDAAPAAPKMNIKGAGLSGRARTRHQLSSLLTEAYQNREALEERIAQGRRNRKEAGNKYGF</sequence>
<keyword evidence="4" id="KW-1185">Reference proteome</keyword>
<dbReference type="PANTHER" id="PTHR13621">
    <property type="entry name" value="PROLINE-RICH PROTEIN PRCC"/>
    <property type="match status" value="1"/>
</dbReference>
<dbReference type="EMBL" id="JASBNA010000003">
    <property type="protein sequence ID" value="KAK7693447.1"/>
    <property type="molecule type" value="Genomic_DNA"/>
</dbReference>
<feature type="region of interest" description="Disordered" evidence="2">
    <location>
        <begin position="1"/>
        <end position="213"/>
    </location>
</feature>
<reference evidence="3 4" key="1">
    <citation type="submission" date="2022-09" db="EMBL/GenBank/DDBJ databases">
        <authorList>
            <person name="Palmer J.M."/>
        </authorList>
    </citation>
    <scope>NUCLEOTIDE SEQUENCE [LARGE SCALE GENOMIC DNA]</scope>
    <source>
        <strain evidence="3 4">DSM 7382</strain>
    </source>
</reference>
<keyword evidence="1" id="KW-0175">Coiled coil</keyword>
<feature type="region of interest" description="Disordered" evidence="2">
    <location>
        <begin position="231"/>
        <end position="275"/>
    </location>
</feature>
<feature type="compositionally biased region" description="Pro residues" evidence="2">
    <location>
        <begin position="34"/>
        <end position="48"/>
    </location>
</feature>
<feature type="compositionally biased region" description="Low complexity" evidence="2">
    <location>
        <begin position="49"/>
        <end position="60"/>
    </location>
</feature>
<feature type="compositionally biased region" description="Polar residues" evidence="2">
    <location>
        <begin position="143"/>
        <end position="154"/>
    </location>
</feature>
<evidence type="ECO:0008006" key="5">
    <source>
        <dbReference type="Google" id="ProtNLM"/>
    </source>
</evidence>
<feature type="region of interest" description="Disordered" evidence="2">
    <location>
        <begin position="347"/>
        <end position="377"/>
    </location>
</feature>
<evidence type="ECO:0000256" key="2">
    <source>
        <dbReference type="SAM" id="MobiDB-lite"/>
    </source>
</evidence>
<comment type="caution">
    <text evidence="3">The sequence shown here is derived from an EMBL/GenBank/DDBJ whole genome shotgun (WGS) entry which is preliminary data.</text>
</comment>